<evidence type="ECO:0000313" key="7">
    <source>
        <dbReference type="EMBL" id="GHA36105.1"/>
    </source>
</evidence>
<feature type="transmembrane region" description="Helical" evidence="6">
    <location>
        <begin position="12"/>
        <end position="30"/>
    </location>
</feature>
<evidence type="ECO:0000256" key="3">
    <source>
        <dbReference type="ARBA" id="ARBA00022692"/>
    </source>
</evidence>
<keyword evidence="3 6" id="KW-0812">Transmembrane</keyword>
<dbReference type="RefSeq" id="WP_189427101.1">
    <property type="nucleotide sequence ID" value="NZ_BMZE01000004.1"/>
</dbReference>
<dbReference type="InterPro" id="IPR019108">
    <property type="entry name" value="Caa3_assmbl_CtaG-rel"/>
</dbReference>
<dbReference type="Proteomes" id="UP000646579">
    <property type="component" value="Unassembled WGS sequence"/>
</dbReference>
<keyword evidence="8" id="KW-1185">Reference proteome</keyword>
<evidence type="ECO:0000256" key="4">
    <source>
        <dbReference type="ARBA" id="ARBA00022989"/>
    </source>
</evidence>
<comment type="caution">
    <text evidence="7">The sequence shown here is derived from an EMBL/GenBank/DDBJ whole genome shotgun (WGS) entry which is preliminary data.</text>
</comment>
<keyword evidence="5 6" id="KW-0472">Membrane</keyword>
<evidence type="ECO:0000313" key="8">
    <source>
        <dbReference type="Proteomes" id="UP000646579"/>
    </source>
</evidence>
<protein>
    <submittedName>
        <fullName evidence="7">Cytochrome c oxidase assembly protein</fullName>
    </submittedName>
</protein>
<proteinExistence type="predicted"/>
<feature type="transmembrane region" description="Helical" evidence="6">
    <location>
        <begin position="42"/>
        <end position="58"/>
    </location>
</feature>
<sequence>MEAAFGPLSMHMIQHIVLMNVAVPALLLLLKPQPKREIWRSWPWATTAQLVLLWGWHSPPALSAASQSGLLMLGMHISLIAAAAWFWLAMFTMPATGKWRSILALLITGKLFCLLGALMVFSPRTLFGGMAHAGHSMGASSLADQQLAGLIMLIACPLTYVAIGIVISARWFLALEAEARLHG</sequence>
<feature type="transmembrane region" description="Helical" evidence="6">
    <location>
        <begin position="70"/>
        <end position="90"/>
    </location>
</feature>
<reference evidence="7" key="1">
    <citation type="journal article" date="2014" name="Int. J. Syst. Evol. Microbiol.">
        <title>Complete genome sequence of Corynebacterium casei LMG S-19264T (=DSM 44701T), isolated from a smear-ripened cheese.</title>
        <authorList>
            <consortium name="US DOE Joint Genome Institute (JGI-PGF)"/>
            <person name="Walter F."/>
            <person name="Albersmeier A."/>
            <person name="Kalinowski J."/>
            <person name="Ruckert C."/>
        </authorList>
    </citation>
    <scope>NUCLEOTIDE SEQUENCE</scope>
    <source>
        <strain evidence="7">KCTC 32437</strain>
    </source>
</reference>
<name>A0A918VY74_9HYPH</name>
<evidence type="ECO:0000256" key="5">
    <source>
        <dbReference type="ARBA" id="ARBA00023136"/>
    </source>
</evidence>
<evidence type="ECO:0000256" key="1">
    <source>
        <dbReference type="ARBA" id="ARBA00004651"/>
    </source>
</evidence>
<keyword evidence="2" id="KW-1003">Cell membrane</keyword>
<dbReference type="GO" id="GO:0005886">
    <property type="term" value="C:plasma membrane"/>
    <property type="evidence" value="ECO:0007669"/>
    <property type="project" value="UniProtKB-SubCell"/>
</dbReference>
<dbReference type="AlphaFoldDB" id="A0A918VY74"/>
<dbReference type="Pfam" id="PF09678">
    <property type="entry name" value="Caa3_CtaG"/>
    <property type="match status" value="1"/>
</dbReference>
<dbReference type="EMBL" id="BMZE01000004">
    <property type="protein sequence ID" value="GHA36105.1"/>
    <property type="molecule type" value="Genomic_DNA"/>
</dbReference>
<keyword evidence="4 6" id="KW-1133">Transmembrane helix</keyword>
<accession>A0A918VY74</accession>
<evidence type="ECO:0000256" key="6">
    <source>
        <dbReference type="SAM" id="Phobius"/>
    </source>
</evidence>
<comment type="subcellular location">
    <subcellularLocation>
        <location evidence="1">Cell membrane</location>
        <topology evidence="1">Multi-pass membrane protein</topology>
    </subcellularLocation>
</comment>
<evidence type="ECO:0000256" key="2">
    <source>
        <dbReference type="ARBA" id="ARBA00022475"/>
    </source>
</evidence>
<feature type="transmembrane region" description="Helical" evidence="6">
    <location>
        <begin position="102"/>
        <end position="121"/>
    </location>
</feature>
<reference evidence="7" key="2">
    <citation type="submission" date="2020-09" db="EMBL/GenBank/DDBJ databases">
        <authorList>
            <person name="Sun Q."/>
            <person name="Kim S."/>
        </authorList>
    </citation>
    <scope>NUCLEOTIDE SEQUENCE</scope>
    <source>
        <strain evidence="7">KCTC 32437</strain>
    </source>
</reference>
<organism evidence="7 8">
    <name type="scientific">Devosia pacifica</name>
    <dbReference type="NCBI Taxonomy" id="1335967"/>
    <lineage>
        <taxon>Bacteria</taxon>
        <taxon>Pseudomonadati</taxon>
        <taxon>Pseudomonadota</taxon>
        <taxon>Alphaproteobacteria</taxon>
        <taxon>Hyphomicrobiales</taxon>
        <taxon>Devosiaceae</taxon>
        <taxon>Devosia</taxon>
    </lineage>
</organism>
<gene>
    <name evidence="7" type="ORF">GCM10007989_35220</name>
</gene>
<feature type="transmembrane region" description="Helical" evidence="6">
    <location>
        <begin position="147"/>
        <end position="173"/>
    </location>
</feature>